<dbReference type="AlphaFoldDB" id="A0A8J8NRA5"/>
<accession>A0A8J8NRA5</accession>
<dbReference type="InterPro" id="IPR017943">
    <property type="entry name" value="Bactericidal_perm-incr_a/b_dom"/>
</dbReference>
<organism evidence="2 3">
    <name type="scientific">Halteria grandinella</name>
    <dbReference type="NCBI Taxonomy" id="5974"/>
    <lineage>
        <taxon>Eukaryota</taxon>
        <taxon>Sar</taxon>
        <taxon>Alveolata</taxon>
        <taxon>Ciliophora</taxon>
        <taxon>Intramacronucleata</taxon>
        <taxon>Spirotrichea</taxon>
        <taxon>Stichotrichia</taxon>
        <taxon>Sporadotrichida</taxon>
        <taxon>Halteriidae</taxon>
        <taxon>Halteria</taxon>
    </lineage>
</organism>
<dbReference type="PANTHER" id="PTHR10504">
    <property type="entry name" value="BACTERICIDAL PERMEABILITY-INCREASING BPI PROTEIN-RELATED"/>
    <property type="match status" value="1"/>
</dbReference>
<dbReference type="Gene3D" id="3.15.10.10">
    <property type="entry name" value="Bactericidal permeability-increasing protein, domain 1"/>
    <property type="match status" value="1"/>
</dbReference>
<feature type="chain" id="PRO_5035149674" evidence="1">
    <location>
        <begin position="22"/>
        <end position="497"/>
    </location>
</feature>
<protein>
    <submittedName>
        <fullName evidence="2">Uncharacterized protein</fullName>
    </submittedName>
</protein>
<dbReference type="OrthoDB" id="320057at2759"/>
<dbReference type="PANTHER" id="PTHR10504:SF131">
    <property type="entry name" value="BPI2 DOMAIN-CONTAINING PROTEIN"/>
    <property type="match status" value="1"/>
</dbReference>
<comment type="caution">
    <text evidence="2">The sequence shown here is derived from an EMBL/GenBank/DDBJ whole genome shotgun (WGS) entry which is preliminary data.</text>
</comment>
<evidence type="ECO:0000313" key="2">
    <source>
        <dbReference type="EMBL" id="TNV80078.1"/>
    </source>
</evidence>
<keyword evidence="3" id="KW-1185">Reference proteome</keyword>
<sequence>MKILNTCLLAVLGALTLPSLAQDQFVGSDLQAYPGVQFRVEQSFVDLIEEEFFALVPYIVNDVIAPLIPKEIRLFLGFVQVRNIYARDFTLESGRGKFTIDEKKRGVMMNWDKISNWHIHFELWYILFWPIEYSFRVDLLAKNVLIDNGLSLQADTHSGKPIVNFFNTYVDLAQSSVSLSGDFVVEIIGWFANFFKTPLNILINEFFQPFVNLVINDFIIPGFLSNGLFSVEILDSQGKHYDNLIADITLPQNPNFNSGMMDVFTDAAIYFQKQGKHIKAPTTPMRFQLDEQNLQFVLSSFTVNQVIDAIMGTEYIQLPISHELIRAVSGFELTTTLMFAVIPELFYNYGPRNMTLDIKPLTGTFVDWKASTRSTTFHARALTKWIIDEDAFDNKTAEAFESILDIDVALSLDINQTTNAVQVQLTNLTLSGFNVTVDNLGGSVKSDEAGILYRLGSVIPVDPPPRVQRAQVHREVRLPRQRLRRWHDGRAQVSHFT</sequence>
<dbReference type="SUPFAM" id="SSF55394">
    <property type="entry name" value="Bactericidal permeability-increasing protein, BPI"/>
    <property type="match status" value="2"/>
</dbReference>
<proteinExistence type="predicted"/>
<evidence type="ECO:0000313" key="3">
    <source>
        <dbReference type="Proteomes" id="UP000785679"/>
    </source>
</evidence>
<dbReference type="InterPro" id="IPR032942">
    <property type="entry name" value="BPI/LBP/Plunc"/>
</dbReference>
<dbReference type="Gene3D" id="3.15.20.10">
    <property type="entry name" value="Bactericidal permeability-increasing protein, domain 2"/>
    <property type="match status" value="1"/>
</dbReference>
<reference evidence="2" key="1">
    <citation type="submission" date="2019-06" db="EMBL/GenBank/DDBJ databases">
        <authorList>
            <person name="Zheng W."/>
        </authorList>
    </citation>
    <scope>NUCLEOTIDE SEQUENCE</scope>
    <source>
        <strain evidence="2">QDHG01</strain>
    </source>
</reference>
<dbReference type="Proteomes" id="UP000785679">
    <property type="component" value="Unassembled WGS sequence"/>
</dbReference>
<gene>
    <name evidence="2" type="ORF">FGO68_gene16659</name>
</gene>
<feature type="signal peptide" evidence="1">
    <location>
        <begin position="1"/>
        <end position="21"/>
    </location>
</feature>
<keyword evidence="1" id="KW-0732">Signal</keyword>
<dbReference type="EMBL" id="RRYP01008015">
    <property type="protein sequence ID" value="TNV80078.1"/>
    <property type="molecule type" value="Genomic_DNA"/>
</dbReference>
<evidence type="ECO:0000256" key="1">
    <source>
        <dbReference type="SAM" id="SignalP"/>
    </source>
</evidence>
<dbReference type="GO" id="GO:0008289">
    <property type="term" value="F:lipid binding"/>
    <property type="evidence" value="ECO:0007669"/>
    <property type="project" value="InterPro"/>
</dbReference>
<name>A0A8J8NRA5_HALGN</name>